<organism evidence="10">
    <name type="scientific">freshwater metagenome</name>
    <dbReference type="NCBI Taxonomy" id="449393"/>
    <lineage>
        <taxon>unclassified sequences</taxon>
        <taxon>metagenomes</taxon>
        <taxon>ecological metagenomes</taxon>
    </lineage>
</organism>
<dbReference type="NCBIfam" id="TIGR00556">
    <property type="entry name" value="pantethn_trn"/>
    <property type="match status" value="1"/>
</dbReference>
<sequence>MLGIGIDAVDIDRFRRALDRTPNFRTRVFTADELHGLNGKKDDAPSLAARFAAREATMKVLGVGIGAFDMHDVSIERQSSGQPTLRVTGRALKLALEKGISQWHVSLSHTAQLAVAVVAAA</sequence>
<protein>
    <submittedName>
        <fullName evidence="10">Unannotated protein</fullName>
    </submittedName>
</protein>
<keyword evidence="3" id="KW-0479">Metal-binding</keyword>
<proteinExistence type="inferred from homology"/>
<evidence type="ECO:0000256" key="1">
    <source>
        <dbReference type="ARBA" id="ARBA00022516"/>
    </source>
</evidence>
<dbReference type="HAMAP" id="MF_00101">
    <property type="entry name" value="AcpS"/>
    <property type="match status" value="1"/>
</dbReference>
<evidence type="ECO:0000256" key="3">
    <source>
        <dbReference type="ARBA" id="ARBA00022723"/>
    </source>
</evidence>
<evidence type="ECO:0000256" key="7">
    <source>
        <dbReference type="ARBA" id="ARBA00023160"/>
    </source>
</evidence>
<evidence type="ECO:0000313" key="10">
    <source>
        <dbReference type="EMBL" id="CAB4967448.1"/>
    </source>
</evidence>
<dbReference type="AlphaFoldDB" id="A0A6J7LGM6"/>
<keyword evidence="7" id="KW-0275">Fatty acid biosynthesis</keyword>
<dbReference type="Gene3D" id="3.90.470.20">
    <property type="entry name" value="4'-phosphopantetheinyl transferase domain"/>
    <property type="match status" value="1"/>
</dbReference>
<gene>
    <name evidence="9" type="ORF">UFOPK3573_00856</name>
    <name evidence="10" type="ORF">UFOPK3879_01340</name>
</gene>
<evidence type="ECO:0000256" key="4">
    <source>
        <dbReference type="ARBA" id="ARBA00022832"/>
    </source>
</evidence>
<keyword evidence="6" id="KW-0443">Lipid metabolism</keyword>
<evidence type="ECO:0000259" key="8">
    <source>
        <dbReference type="Pfam" id="PF01648"/>
    </source>
</evidence>
<dbReference type="EMBL" id="CAFBMJ010000060">
    <property type="protein sequence ID" value="CAB4904886.1"/>
    <property type="molecule type" value="Genomic_DNA"/>
</dbReference>
<dbReference type="InterPro" id="IPR037143">
    <property type="entry name" value="4-PPantetheinyl_Trfase_dom_sf"/>
</dbReference>
<dbReference type="GO" id="GO:0008897">
    <property type="term" value="F:holo-[acyl-carrier-protein] synthase activity"/>
    <property type="evidence" value="ECO:0007669"/>
    <property type="project" value="InterPro"/>
</dbReference>
<dbReference type="Pfam" id="PF01648">
    <property type="entry name" value="ACPS"/>
    <property type="match status" value="1"/>
</dbReference>
<keyword evidence="5" id="KW-0460">Magnesium</keyword>
<reference evidence="10" key="1">
    <citation type="submission" date="2020-05" db="EMBL/GenBank/DDBJ databases">
        <authorList>
            <person name="Chiriac C."/>
            <person name="Salcher M."/>
            <person name="Ghai R."/>
            <person name="Kavagutti S V."/>
        </authorList>
    </citation>
    <scope>NUCLEOTIDE SEQUENCE</scope>
</reference>
<dbReference type="GO" id="GO:0000287">
    <property type="term" value="F:magnesium ion binding"/>
    <property type="evidence" value="ECO:0007669"/>
    <property type="project" value="InterPro"/>
</dbReference>
<evidence type="ECO:0000256" key="6">
    <source>
        <dbReference type="ARBA" id="ARBA00023098"/>
    </source>
</evidence>
<dbReference type="SUPFAM" id="SSF56214">
    <property type="entry name" value="4'-phosphopantetheinyl transferase"/>
    <property type="match status" value="1"/>
</dbReference>
<dbReference type="InterPro" id="IPR004568">
    <property type="entry name" value="Ppantetheine-prot_Trfase_dom"/>
</dbReference>
<keyword evidence="1" id="KW-0444">Lipid biosynthesis</keyword>
<keyword evidence="2" id="KW-0808">Transferase</keyword>
<feature type="domain" description="4'-phosphopantetheinyl transferase" evidence="8">
    <location>
        <begin position="3"/>
        <end position="116"/>
    </location>
</feature>
<evidence type="ECO:0000313" key="9">
    <source>
        <dbReference type="EMBL" id="CAB4904886.1"/>
    </source>
</evidence>
<accession>A0A6J7LGM6</accession>
<evidence type="ECO:0000256" key="5">
    <source>
        <dbReference type="ARBA" id="ARBA00022842"/>
    </source>
</evidence>
<dbReference type="NCBIfam" id="TIGR00516">
    <property type="entry name" value="acpS"/>
    <property type="match status" value="1"/>
</dbReference>
<dbReference type="EMBL" id="CAFBNR010000093">
    <property type="protein sequence ID" value="CAB4967448.1"/>
    <property type="molecule type" value="Genomic_DNA"/>
</dbReference>
<dbReference type="InterPro" id="IPR008278">
    <property type="entry name" value="4-PPantetheinyl_Trfase_dom"/>
</dbReference>
<name>A0A6J7LGM6_9ZZZZ</name>
<dbReference type="InterPro" id="IPR002582">
    <property type="entry name" value="ACPS"/>
</dbReference>
<keyword evidence="4" id="KW-0276">Fatty acid metabolism</keyword>
<dbReference type="NCBIfam" id="NF000832">
    <property type="entry name" value="PRK00070.3-2"/>
    <property type="match status" value="1"/>
</dbReference>
<dbReference type="GO" id="GO:0006633">
    <property type="term" value="P:fatty acid biosynthetic process"/>
    <property type="evidence" value="ECO:0007669"/>
    <property type="project" value="UniProtKB-KW"/>
</dbReference>
<evidence type="ECO:0000256" key="2">
    <source>
        <dbReference type="ARBA" id="ARBA00022679"/>
    </source>
</evidence>